<reference evidence="1" key="1">
    <citation type="journal article" date="2022" name="bioRxiv">
        <title>Sequencing and chromosome-scale assembly of the giantPleurodeles waltlgenome.</title>
        <authorList>
            <person name="Brown T."/>
            <person name="Elewa A."/>
            <person name="Iarovenko S."/>
            <person name="Subramanian E."/>
            <person name="Araus A.J."/>
            <person name="Petzold A."/>
            <person name="Susuki M."/>
            <person name="Suzuki K.-i.T."/>
            <person name="Hayashi T."/>
            <person name="Toyoda A."/>
            <person name="Oliveira C."/>
            <person name="Osipova E."/>
            <person name="Leigh N.D."/>
            <person name="Simon A."/>
            <person name="Yun M.H."/>
        </authorList>
    </citation>
    <scope>NUCLEOTIDE SEQUENCE</scope>
    <source>
        <strain evidence="1">20211129_DDA</strain>
        <tissue evidence="1">Liver</tissue>
    </source>
</reference>
<proteinExistence type="predicted"/>
<dbReference type="Proteomes" id="UP001066276">
    <property type="component" value="Chromosome 5"/>
</dbReference>
<keyword evidence="2" id="KW-1185">Reference proteome</keyword>
<evidence type="ECO:0000313" key="1">
    <source>
        <dbReference type="EMBL" id="KAJ1158279.1"/>
    </source>
</evidence>
<name>A0AAV7RZS0_PLEWA</name>
<gene>
    <name evidence="1" type="ORF">NDU88_010972</name>
</gene>
<dbReference type="AlphaFoldDB" id="A0AAV7RZS0"/>
<dbReference type="EMBL" id="JANPWB010000009">
    <property type="protein sequence ID" value="KAJ1158279.1"/>
    <property type="molecule type" value="Genomic_DNA"/>
</dbReference>
<accession>A0AAV7RZS0</accession>
<organism evidence="1 2">
    <name type="scientific">Pleurodeles waltl</name>
    <name type="common">Iberian ribbed newt</name>
    <dbReference type="NCBI Taxonomy" id="8319"/>
    <lineage>
        <taxon>Eukaryota</taxon>
        <taxon>Metazoa</taxon>
        <taxon>Chordata</taxon>
        <taxon>Craniata</taxon>
        <taxon>Vertebrata</taxon>
        <taxon>Euteleostomi</taxon>
        <taxon>Amphibia</taxon>
        <taxon>Batrachia</taxon>
        <taxon>Caudata</taxon>
        <taxon>Salamandroidea</taxon>
        <taxon>Salamandridae</taxon>
        <taxon>Pleurodelinae</taxon>
        <taxon>Pleurodeles</taxon>
    </lineage>
</organism>
<comment type="caution">
    <text evidence="1">The sequence shown here is derived from an EMBL/GenBank/DDBJ whole genome shotgun (WGS) entry which is preliminary data.</text>
</comment>
<evidence type="ECO:0000313" key="2">
    <source>
        <dbReference type="Proteomes" id="UP001066276"/>
    </source>
</evidence>
<protein>
    <submittedName>
        <fullName evidence="1">Uncharacterized protein</fullName>
    </submittedName>
</protein>
<sequence>MRHIRCIVSFHTVRGFVSIFDTQSWFLTVMRGSLDAQGRCRENPGCVGRSHRRCLDPVGDVSKFLLHSRRCVNSSLRKSGIVVQAWLCVDPVWPCIAFPVTTQALHRSALGKSGCVIMVQLCRDFLIAGQAVHRFRKDFPAKS</sequence>